<dbReference type="Pfam" id="PF13205">
    <property type="entry name" value="Big_5"/>
    <property type="match status" value="1"/>
</dbReference>
<dbReference type="OrthoDB" id="9809989at2"/>
<dbReference type="PROSITE" id="PS51257">
    <property type="entry name" value="PROKAR_LIPOPROTEIN"/>
    <property type="match status" value="1"/>
</dbReference>
<evidence type="ECO:0000313" key="5">
    <source>
        <dbReference type="Proteomes" id="UP000237056"/>
    </source>
</evidence>
<evidence type="ECO:0000259" key="3">
    <source>
        <dbReference type="Pfam" id="PF13205"/>
    </source>
</evidence>
<reference evidence="4 5" key="1">
    <citation type="submission" date="2018-01" db="EMBL/GenBank/DDBJ databases">
        <title>Genomic Encyclopedia of Type Strains, Phase I: the one thousand microbial genomes (KMG-I) project.</title>
        <authorList>
            <person name="Goeker M."/>
        </authorList>
    </citation>
    <scope>NUCLEOTIDE SEQUENCE [LARGE SCALE GENOMIC DNA]</scope>
    <source>
        <strain evidence="4 5">DSM 17960</strain>
    </source>
</reference>
<dbReference type="AlphaFoldDB" id="A0A2S4N5L9"/>
<dbReference type="InterPro" id="IPR032812">
    <property type="entry name" value="SbsA_Ig"/>
</dbReference>
<dbReference type="RefSeq" id="WP_103726851.1">
    <property type="nucleotide sequence ID" value="NZ_PQNY01000016.1"/>
</dbReference>
<keyword evidence="1 2" id="KW-0732">Signal</keyword>
<comment type="caution">
    <text evidence="4">The sequence shown here is derived from an EMBL/GenBank/DDBJ whole genome shotgun (WGS) entry which is preliminary data.</text>
</comment>
<proteinExistence type="predicted"/>
<evidence type="ECO:0000256" key="1">
    <source>
        <dbReference type="ARBA" id="ARBA00022729"/>
    </source>
</evidence>
<accession>A0A2S4N5L9</accession>
<gene>
    <name evidence="4" type="ORF">Q361_11645</name>
</gene>
<keyword evidence="5" id="KW-1185">Reference proteome</keyword>
<protein>
    <submittedName>
        <fullName evidence="4">Ig-like domain-containing protein</fullName>
    </submittedName>
</protein>
<evidence type="ECO:0000256" key="2">
    <source>
        <dbReference type="SAM" id="SignalP"/>
    </source>
</evidence>
<sequence length="534" mass="61383">MKLSFNHLVFISLLFLVASCARRGSITGGPKDTLAPVLKNSIPKNFSTQFTGKEIQLTFDEYVKLKNVNKQLVISPPLEKEPEILPFTPSKTISIRFKEDLKPNTTYSLNFGQSIEDNNESNSLQNFKYVFSTGSTIDSLKLKVKLADALEQKTPTYVSVMLYEIDADYSDSIIYKKTPNYLANSLDTLTTVELTNLKEGKYRLIAIKDENRNNKFDPKTEKIAFETNVINIPSNDLPKLNLFKEVLPFAVQNANQSSGNKIIVGYQGDVKKVKITARNNQKEIPIKVSKFPQKDSLQVWFKANKNDSLTLEIAQNKYLKKYSFKIKDQKQDTLAVRSDINGVLPFRETFSVVSSTPLKNWDESKILFTKSDKSVVKYKLDYDEEHQKLNFLFDKEANQGYTITMLPKALTDYFDKPNDTLTYKFKVPNSTDFGNLKVILENVKHYPVIVQLTDKQGKVLAEEFAEKSNQVNFEFLQPNKFTMRVIYDDNKNKKWDAGNYLQKTQSEEVLYFPKELDVRANWDVEQVFDLKNTN</sequence>
<organism evidence="4 5">
    <name type="scientific">Flavobacterium croceum DSM 17960</name>
    <dbReference type="NCBI Taxonomy" id="1121886"/>
    <lineage>
        <taxon>Bacteria</taxon>
        <taxon>Pseudomonadati</taxon>
        <taxon>Bacteroidota</taxon>
        <taxon>Flavobacteriia</taxon>
        <taxon>Flavobacteriales</taxon>
        <taxon>Flavobacteriaceae</taxon>
        <taxon>Flavobacterium</taxon>
    </lineage>
</organism>
<name>A0A2S4N5L9_9FLAO</name>
<dbReference type="EMBL" id="PQNY01000016">
    <property type="protein sequence ID" value="POS00991.1"/>
    <property type="molecule type" value="Genomic_DNA"/>
</dbReference>
<feature type="domain" description="SbsA Ig-like" evidence="3">
    <location>
        <begin position="32"/>
        <end position="133"/>
    </location>
</feature>
<dbReference type="Proteomes" id="UP000237056">
    <property type="component" value="Unassembled WGS sequence"/>
</dbReference>
<feature type="chain" id="PRO_5015422301" evidence="2">
    <location>
        <begin position="22"/>
        <end position="534"/>
    </location>
</feature>
<evidence type="ECO:0000313" key="4">
    <source>
        <dbReference type="EMBL" id="POS00991.1"/>
    </source>
</evidence>
<feature type="signal peptide" evidence="2">
    <location>
        <begin position="1"/>
        <end position="21"/>
    </location>
</feature>